<dbReference type="OrthoDB" id="4152590at2"/>
<evidence type="ECO:0000256" key="2">
    <source>
        <dbReference type="ARBA" id="ARBA00007759"/>
    </source>
</evidence>
<dbReference type="GO" id="GO:0005886">
    <property type="term" value="C:plasma membrane"/>
    <property type="evidence" value="ECO:0007669"/>
    <property type="project" value="UniProtKB-SubCell"/>
</dbReference>
<evidence type="ECO:0000256" key="6">
    <source>
        <dbReference type="ARBA" id="ARBA00023136"/>
    </source>
</evidence>
<dbReference type="AlphaFoldDB" id="A0A1X2FBS0"/>
<comment type="similarity">
    <text evidence="2">Belongs to the EccE family.</text>
</comment>
<gene>
    <name evidence="9" type="ORF">AWC31_00420</name>
</gene>
<evidence type="ECO:0000259" key="8">
    <source>
        <dbReference type="Pfam" id="PF11203"/>
    </source>
</evidence>
<evidence type="ECO:0000313" key="10">
    <source>
        <dbReference type="Proteomes" id="UP000193964"/>
    </source>
</evidence>
<keyword evidence="4 7" id="KW-0812">Transmembrane</keyword>
<organism evidence="9 10">
    <name type="scientific">Mycolicibacterium wolinskyi</name>
    <dbReference type="NCBI Taxonomy" id="59750"/>
    <lineage>
        <taxon>Bacteria</taxon>
        <taxon>Bacillati</taxon>
        <taxon>Actinomycetota</taxon>
        <taxon>Actinomycetes</taxon>
        <taxon>Mycobacteriales</taxon>
        <taxon>Mycobacteriaceae</taxon>
        <taxon>Mycolicibacterium</taxon>
    </lineage>
</organism>
<reference evidence="9 10" key="1">
    <citation type="submission" date="2016-01" db="EMBL/GenBank/DDBJ databases">
        <title>The new phylogeny of the genus Mycobacterium.</title>
        <authorList>
            <person name="Tarcisio F."/>
            <person name="Conor M."/>
            <person name="Antonella G."/>
            <person name="Elisabetta G."/>
            <person name="Giulia F.S."/>
            <person name="Sara T."/>
            <person name="Anna F."/>
            <person name="Clotilde B."/>
            <person name="Roberto B."/>
            <person name="Veronica D.S."/>
            <person name="Fabio R."/>
            <person name="Monica P."/>
            <person name="Olivier J."/>
            <person name="Enrico T."/>
            <person name="Nicola S."/>
        </authorList>
    </citation>
    <scope>NUCLEOTIDE SEQUENCE [LARGE SCALE GENOMIC DNA]</scope>
    <source>
        <strain evidence="9 10">ATCC 700010</strain>
    </source>
</reference>
<comment type="caution">
    <text evidence="9">The sequence shown here is derived from an EMBL/GenBank/DDBJ whole genome shotgun (WGS) entry which is preliminary data.</text>
</comment>
<dbReference type="RefSeq" id="WP_085144362.1">
    <property type="nucleotide sequence ID" value="NZ_JACKUA010000004.1"/>
</dbReference>
<dbReference type="InterPro" id="IPR050051">
    <property type="entry name" value="EccE_dom"/>
</dbReference>
<evidence type="ECO:0000256" key="7">
    <source>
        <dbReference type="SAM" id="Phobius"/>
    </source>
</evidence>
<keyword evidence="3" id="KW-1003">Cell membrane</keyword>
<dbReference type="InterPro" id="IPR021368">
    <property type="entry name" value="T7SS_EccE"/>
</dbReference>
<name>A0A1X2FBS0_9MYCO</name>
<proteinExistence type="inferred from homology"/>
<dbReference type="NCBIfam" id="TIGR03923">
    <property type="entry name" value="T7SS_EccE"/>
    <property type="match status" value="1"/>
</dbReference>
<dbReference type="Proteomes" id="UP000193964">
    <property type="component" value="Unassembled WGS sequence"/>
</dbReference>
<accession>A0A1X2FBS0</accession>
<feature type="domain" description="Type VII secretion system protein EccE" evidence="8">
    <location>
        <begin position="184"/>
        <end position="275"/>
    </location>
</feature>
<evidence type="ECO:0000313" key="9">
    <source>
        <dbReference type="EMBL" id="ORX15891.1"/>
    </source>
</evidence>
<keyword evidence="5 7" id="KW-1133">Transmembrane helix</keyword>
<sequence>MKPMFALGVRASWARLAVAFLAVVVVVVLIVVSSTLAGQAALWVSIGVAVAVVAVLLVTWRREHVLTLVGRVARRRPATGLLEVEEAADHTTQWPPTAAAVRAHGEELIAVVAVDGRSHTPSVLDHNRVQSPASLPISVVADALRQFDVTLSGIDVLSVGRRRAPNQHHPYAATYSRKVGDHGAMGSRRTVCVLRMNSHDNVDAVRYRESVAATLTACAQRLAAELTAQHCPARVVDAAELADIDAMSGAGVGEPARPGWTGLHHDGGSVTAYWVSPQDISSETLDRVWVPDCDYTATALQLRPGPDRSTEVGLLVRYATGGPLREAPILGLNPLSGRHDLGVRASVADAPTPRLRVPHRRLGDGEDLRAPIGSTGVIIGSTMSGHLLLVSLANAVPASTASVTVAGEVAQLLQLAMSHAAIGYQVLVRSSRPEVWRDATGAGLHIVPGLPPKLPNNGDGVMVVYDDPRSSAGSSAARAAAGPRAAITVRLVPARTASVADVHLEQDSENTCVIRTAEFTHRLNSDLSTERNLIRTQKRGRVA</sequence>
<evidence type="ECO:0000256" key="3">
    <source>
        <dbReference type="ARBA" id="ARBA00022475"/>
    </source>
</evidence>
<evidence type="ECO:0000256" key="1">
    <source>
        <dbReference type="ARBA" id="ARBA00004236"/>
    </source>
</evidence>
<comment type="subcellular location">
    <subcellularLocation>
        <location evidence="1">Cell membrane</location>
    </subcellularLocation>
</comment>
<protein>
    <recommendedName>
        <fullName evidence="8">Type VII secretion system protein EccE domain-containing protein</fullName>
    </recommendedName>
</protein>
<keyword evidence="6 7" id="KW-0472">Membrane</keyword>
<dbReference type="Pfam" id="PF11203">
    <property type="entry name" value="EccE"/>
    <property type="match status" value="1"/>
</dbReference>
<dbReference type="EMBL" id="LQQA01000012">
    <property type="protein sequence ID" value="ORX15891.1"/>
    <property type="molecule type" value="Genomic_DNA"/>
</dbReference>
<evidence type="ECO:0000256" key="4">
    <source>
        <dbReference type="ARBA" id="ARBA00022692"/>
    </source>
</evidence>
<feature type="transmembrane region" description="Helical" evidence="7">
    <location>
        <begin position="12"/>
        <end position="34"/>
    </location>
</feature>
<evidence type="ECO:0000256" key="5">
    <source>
        <dbReference type="ARBA" id="ARBA00022989"/>
    </source>
</evidence>
<feature type="transmembrane region" description="Helical" evidence="7">
    <location>
        <begin position="40"/>
        <end position="60"/>
    </location>
</feature>